<dbReference type="InterPro" id="IPR052895">
    <property type="entry name" value="HetReg/Transcr_Mod"/>
</dbReference>
<evidence type="ECO:0000313" key="1">
    <source>
        <dbReference type="EMBL" id="KAK9425511.1"/>
    </source>
</evidence>
<evidence type="ECO:0000313" key="2">
    <source>
        <dbReference type="Proteomes" id="UP001408356"/>
    </source>
</evidence>
<comment type="caution">
    <text evidence="1">The sequence shown here is derived from an EMBL/GenBank/DDBJ whole genome shotgun (WGS) entry which is preliminary data.</text>
</comment>
<dbReference type="PANTHER" id="PTHR24148">
    <property type="entry name" value="ANKYRIN REPEAT DOMAIN-CONTAINING PROTEIN 39 HOMOLOG-RELATED"/>
    <property type="match status" value="1"/>
</dbReference>
<accession>A0ABR2VFF1</accession>
<proteinExistence type="predicted"/>
<dbReference type="EMBL" id="JARVKF010000015">
    <property type="protein sequence ID" value="KAK9425511.1"/>
    <property type="molecule type" value="Genomic_DNA"/>
</dbReference>
<organism evidence="1 2">
    <name type="scientific">Seiridium unicorne</name>
    <dbReference type="NCBI Taxonomy" id="138068"/>
    <lineage>
        <taxon>Eukaryota</taxon>
        <taxon>Fungi</taxon>
        <taxon>Dikarya</taxon>
        <taxon>Ascomycota</taxon>
        <taxon>Pezizomycotina</taxon>
        <taxon>Sordariomycetes</taxon>
        <taxon>Xylariomycetidae</taxon>
        <taxon>Amphisphaeriales</taxon>
        <taxon>Sporocadaceae</taxon>
        <taxon>Seiridium</taxon>
    </lineage>
</organism>
<protein>
    <submittedName>
        <fullName evidence="1">Heterokaryon incompatibility domain-containing protein</fullName>
    </submittedName>
</protein>
<reference evidence="1 2" key="1">
    <citation type="journal article" date="2024" name="J. Plant Pathol.">
        <title>Sequence and assembly of the genome of Seiridium unicorne, isolate CBS 538.82, causal agent of cypress canker disease.</title>
        <authorList>
            <person name="Scali E."/>
            <person name="Rocca G.D."/>
            <person name="Danti R."/>
            <person name="Garbelotto M."/>
            <person name="Barberini S."/>
            <person name="Baroncelli R."/>
            <person name="Emiliani G."/>
        </authorList>
    </citation>
    <scope>NUCLEOTIDE SEQUENCE [LARGE SCALE GENOMIC DNA]</scope>
    <source>
        <strain evidence="1 2">BM-138-508</strain>
    </source>
</reference>
<sequence>MLGSAGDGSSKKSPSIPTSPFTVGELSCRGLISFFLNGQFDFDHSLPKDSDIVQNLKRLAALWIRQSFPIHNTLVNDSSSILSLLNLHDSAQCGDDKDRIFALLSLAHDVFPTSANRGIAFDADYSQTVEQVYLDFAELLLPLMMCAASRSSSRSRPTTLPSWVPDWRIAPSSRTWMATDSEPIWNVGRSNAGVNHDNSRFPRPDTPVLRGAHYHEISAAVACIIIKSTSAPWHRLHRMGHALHQRSTTRGLELATFTPLEVAWSSTIQSGPNSWHEHAVASLAGLWVHLRSSHHSQRVLRQAWVAVLSLAYKVCLGGNEFWHEKWPIPEPPSDAAAAATMSEFLDLLESTGSCRRGLCTILLYNSKLGTSSSRVPRDWPLVGYCSFKARVGDCVTYFGRRDCWPIMQSQRRRASHESLDEPLQDHEMEIKYNATMLLRPVSRLDEMAKVPWSEDGSSGRQVAIAPVRCVD</sequence>
<dbReference type="PANTHER" id="PTHR24148:SF64">
    <property type="entry name" value="HETEROKARYON INCOMPATIBILITY DOMAIN-CONTAINING PROTEIN"/>
    <property type="match status" value="1"/>
</dbReference>
<gene>
    <name evidence="1" type="ORF">SUNI508_12967</name>
</gene>
<dbReference type="Proteomes" id="UP001408356">
    <property type="component" value="Unassembled WGS sequence"/>
</dbReference>
<name>A0ABR2VFF1_9PEZI</name>
<keyword evidence="2" id="KW-1185">Reference proteome</keyword>